<reference evidence="1" key="1">
    <citation type="submission" date="2008-03" db="EMBL/GenBank/DDBJ databases">
        <title>Complete sequence of Thermoproteus neutrophilus V24Sta.</title>
        <authorList>
            <consortium name="US DOE Joint Genome Institute"/>
            <person name="Copeland A."/>
            <person name="Lucas S."/>
            <person name="Lapidus A."/>
            <person name="Glavina del Rio T."/>
            <person name="Dalin E."/>
            <person name="Tice H."/>
            <person name="Bruce D."/>
            <person name="Goodwin L."/>
            <person name="Pitluck S."/>
            <person name="Sims D."/>
            <person name="Brettin T."/>
            <person name="Detter J.C."/>
            <person name="Han C."/>
            <person name="Kuske C.R."/>
            <person name="Schmutz J."/>
            <person name="Larimer F."/>
            <person name="Land M."/>
            <person name="Hauser L."/>
            <person name="Kyrpides N."/>
            <person name="Mikhailova N."/>
            <person name="Biddle J.F."/>
            <person name="Zhang Z."/>
            <person name="Fitz-Gibbon S.T."/>
            <person name="Lowe T.M."/>
            <person name="Saltikov C."/>
            <person name="House C.H."/>
            <person name="Richardson P."/>
        </authorList>
    </citation>
    <scope>NUCLEOTIDE SEQUENCE [LARGE SCALE GENOMIC DNA]</scope>
    <source>
        <strain evidence="1">V24Sta</strain>
    </source>
</reference>
<evidence type="ECO:0000313" key="1">
    <source>
        <dbReference type="EMBL" id="ACB39378.1"/>
    </source>
</evidence>
<name>B1YBZ4_PYRNV</name>
<keyword evidence="2" id="KW-1185">Reference proteome</keyword>
<dbReference type="KEGG" id="tne:Tneu_0430"/>
<sequence length="357" mass="40804">MSSRGTGRTRASVNDCIASVEEGVGRGLLPKEFLGCEDRRGVRHVEVLCEGAVKGGDIESLGGVQEWIQWLAWSSIVLDEKDYLEAALHALRIAPRLSATDYGTARQRDLAQQWTDVIRGLLGEIAFVRWLRERFGIYAELDYGLGSISNYLPSDIKLVNGRRPNLNVSIKTTKLRGIWLDVPYAQIEHSDIFVLVRVGVTRWHFLAFLKKISVIRDKIFEMSTRLGIADGGLLEELWSEMPEFENIPAYVAGFFDKRVYGDRLKSREEIVLADGVQKKKRFIVNRFVGFWNPSTRELPKYRGKLLQMLRERYPDLPENVKIEFEGIGDFTRTLHFIVSSGALKRGRGEWERLVEEL</sequence>
<dbReference type="REBASE" id="17646">
    <property type="entry name" value="TneI"/>
</dbReference>
<dbReference type="AlphaFoldDB" id="B1YBZ4"/>
<dbReference type="Proteomes" id="UP000001694">
    <property type="component" value="Chromosome"/>
</dbReference>
<dbReference type="RefSeq" id="WP_012349798.1">
    <property type="nucleotide sequence ID" value="NC_010525.1"/>
</dbReference>
<dbReference type="GeneID" id="6166149"/>
<proteinExistence type="predicted"/>
<accession>B1YBZ4</accession>
<organism evidence="1 2">
    <name type="scientific">Pyrobaculum neutrophilum (strain DSM 2338 / JCM 9278 / NBRC 100436 / V24Sta)</name>
    <name type="common">Thermoproteus neutrophilus</name>
    <dbReference type="NCBI Taxonomy" id="444157"/>
    <lineage>
        <taxon>Archaea</taxon>
        <taxon>Thermoproteota</taxon>
        <taxon>Thermoprotei</taxon>
        <taxon>Thermoproteales</taxon>
        <taxon>Thermoproteaceae</taxon>
        <taxon>Pyrobaculum</taxon>
    </lineage>
</organism>
<evidence type="ECO:0000313" key="2">
    <source>
        <dbReference type="Proteomes" id="UP000001694"/>
    </source>
</evidence>
<protein>
    <submittedName>
        <fullName evidence="1">Uncharacterized protein</fullName>
    </submittedName>
</protein>
<dbReference type="eggNOG" id="arCOG06089">
    <property type="taxonomic scope" value="Archaea"/>
</dbReference>
<dbReference type="EMBL" id="CP001014">
    <property type="protein sequence ID" value="ACB39378.1"/>
    <property type="molecule type" value="Genomic_DNA"/>
</dbReference>
<gene>
    <name evidence="1" type="ordered locus">Tneu_0430</name>
</gene>
<dbReference type="HOGENOM" id="CLU_820437_0_0_2"/>